<reference evidence="7 8" key="1">
    <citation type="submission" date="2019-07" db="EMBL/GenBank/DDBJ databases">
        <title>Characterization of Brevibacillus brevis HK544, as a potential biocontrol agent.</title>
        <authorList>
            <person name="Kim H."/>
        </authorList>
    </citation>
    <scope>NUCLEOTIDE SEQUENCE [LARGE SCALE GENOMIC DNA]</scope>
    <source>
        <strain evidence="7 8">HK544</strain>
    </source>
</reference>
<dbReference type="PANTHER" id="PTHR42718">
    <property type="entry name" value="MAJOR FACILITATOR SUPERFAMILY MULTIDRUG TRANSPORTER MFSC"/>
    <property type="match status" value="1"/>
</dbReference>
<dbReference type="InterPro" id="IPR036259">
    <property type="entry name" value="MFS_trans_sf"/>
</dbReference>
<evidence type="ECO:0000256" key="4">
    <source>
        <dbReference type="ARBA" id="ARBA00022989"/>
    </source>
</evidence>
<dbReference type="GO" id="GO:0022857">
    <property type="term" value="F:transmembrane transporter activity"/>
    <property type="evidence" value="ECO:0007669"/>
    <property type="project" value="InterPro"/>
</dbReference>
<evidence type="ECO:0000256" key="1">
    <source>
        <dbReference type="ARBA" id="ARBA00004651"/>
    </source>
</evidence>
<name>A0A517I5A4_BREBE</name>
<dbReference type="EMBL" id="CP042161">
    <property type="protein sequence ID" value="QDS34070.1"/>
    <property type="molecule type" value="Genomic_DNA"/>
</dbReference>
<gene>
    <name evidence="7" type="ORF">FPS98_08810</name>
</gene>
<feature type="transmembrane region" description="Helical" evidence="6">
    <location>
        <begin position="166"/>
        <end position="188"/>
    </location>
</feature>
<sequence>MREALNSASHYNDVTNGESVTESDLCQYISANGISIATNVMAAFGPTMGGLLVTYAGWHSIFWINIPVALLVLILAFSWIPADKKNPASRERKNVLHMVDLPGIVLFSGMITSLIFFLVSLGKGTQCWLLIVVPIAAALLIMRELRTDKPFLDVRMLASNVRLTSVFAQYAGLNIVFYFLFFGLPLWFGQVRGYEPQTAGLLMLPFSGIGVLTTPLLGSIFAISLIGLIFSGSVTTTGLHIIAIVTALISVGLLVVGRSRKNT</sequence>
<evidence type="ECO:0000256" key="3">
    <source>
        <dbReference type="ARBA" id="ARBA00022692"/>
    </source>
</evidence>
<feature type="transmembrane region" description="Helical" evidence="6">
    <location>
        <begin position="61"/>
        <end position="80"/>
    </location>
</feature>
<keyword evidence="3 6" id="KW-0812">Transmembrane</keyword>
<dbReference type="PANTHER" id="PTHR42718:SF9">
    <property type="entry name" value="MAJOR FACILITATOR SUPERFAMILY MULTIDRUG TRANSPORTER MFSC"/>
    <property type="match status" value="1"/>
</dbReference>
<dbReference type="GO" id="GO:0005886">
    <property type="term" value="C:plasma membrane"/>
    <property type="evidence" value="ECO:0007669"/>
    <property type="project" value="UniProtKB-SubCell"/>
</dbReference>
<dbReference type="AlphaFoldDB" id="A0A517I5A4"/>
<evidence type="ECO:0000256" key="5">
    <source>
        <dbReference type="ARBA" id="ARBA00023136"/>
    </source>
</evidence>
<keyword evidence="2" id="KW-0813">Transport</keyword>
<comment type="subcellular location">
    <subcellularLocation>
        <location evidence="1">Cell membrane</location>
        <topology evidence="1">Multi-pass membrane protein</topology>
    </subcellularLocation>
</comment>
<keyword evidence="4 6" id="KW-1133">Transmembrane helix</keyword>
<dbReference type="Pfam" id="PF07690">
    <property type="entry name" value="MFS_1"/>
    <property type="match status" value="1"/>
</dbReference>
<dbReference type="InterPro" id="IPR011701">
    <property type="entry name" value="MFS"/>
</dbReference>
<accession>A0A517I5A4</accession>
<evidence type="ECO:0000313" key="8">
    <source>
        <dbReference type="Proteomes" id="UP000317713"/>
    </source>
</evidence>
<feature type="transmembrane region" description="Helical" evidence="6">
    <location>
        <begin position="128"/>
        <end position="145"/>
    </location>
</feature>
<dbReference type="SUPFAM" id="SSF103473">
    <property type="entry name" value="MFS general substrate transporter"/>
    <property type="match status" value="1"/>
</dbReference>
<feature type="transmembrane region" description="Helical" evidence="6">
    <location>
        <begin position="208"/>
        <end position="230"/>
    </location>
</feature>
<evidence type="ECO:0000313" key="7">
    <source>
        <dbReference type="EMBL" id="QDS34070.1"/>
    </source>
</evidence>
<dbReference type="Proteomes" id="UP000317713">
    <property type="component" value="Chromosome"/>
</dbReference>
<keyword evidence="5 6" id="KW-0472">Membrane</keyword>
<dbReference type="Gene3D" id="1.20.1250.20">
    <property type="entry name" value="MFS general substrate transporter like domains"/>
    <property type="match status" value="1"/>
</dbReference>
<feature type="transmembrane region" description="Helical" evidence="6">
    <location>
        <begin position="237"/>
        <end position="257"/>
    </location>
</feature>
<evidence type="ECO:0000256" key="6">
    <source>
        <dbReference type="SAM" id="Phobius"/>
    </source>
</evidence>
<evidence type="ECO:0000256" key="2">
    <source>
        <dbReference type="ARBA" id="ARBA00022448"/>
    </source>
</evidence>
<protein>
    <submittedName>
        <fullName evidence="7">MFS transporter</fullName>
    </submittedName>
</protein>
<organism evidence="7 8">
    <name type="scientific">Brevibacillus brevis</name>
    <name type="common">Bacillus brevis</name>
    <dbReference type="NCBI Taxonomy" id="1393"/>
    <lineage>
        <taxon>Bacteria</taxon>
        <taxon>Bacillati</taxon>
        <taxon>Bacillota</taxon>
        <taxon>Bacilli</taxon>
        <taxon>Bacillales</taxon>
        <taxon>Paenibacillaceae</taxon>
        <taxon>Brevibacillus</taxon>
    </lineage>
</organism>
<feature type="transmembrane region" description="Helical" evidence="6">
    <location>
        <begin position="101"/>
        <end position="122"/>
    </location>
</feature>
<proteinExistence type="predicted"/>